<proteinExistence type="predicted"/>
<dbReference type="Proteomes" id="UP001153620">
    <property type="component" value="Chromosome 2"/>
</dbReference>
<keyword evidence="1" id="KW-0812">Transmembrane</keyword>
<dbReference type="EMBL" id="OU895878">
    <property type="protein sequence ID" value="CAG9803889.1"/>
    <property type="molecule type" value="Genomic_DNA"/>
</dbReference>
<reference evidence="2" key="2">
    <citation type="submission" date="2022-10" db="EMBL/GenBank/DDBJ databases">
        <authorList>
            <consortium name="ENA_rothamsted_submissions"/>
            <consortium name="culmorum"/>
            <person name="King R."/>
        </authorList>
    </citation>
    <scope>NUCLEOTIDE SEQUENCE</scope>
</reference>
<sequence length="121" mass="13744">MVLTKAVASVQRMTTRNLAVKLRHYEGKAGERDWRYFTWKGMKKNYAVLPLVFIMTGAVAGLAAFIGYASKTRVDVSFNRANPQICESMDMMNPEVNKMRIVNQQYKPNPELKAALDAIKE</sequence>
<accession>A0A9N9RVJ4</accession>
<protein>
    <recommendedName>
        <fullName evidence="4">Transmembrane protein</fullName>
    </recommendedName>
</protein>
<dbReference type="InterPro" id="IPR010530">
    <property type="entry name" value="B12D"/>
</dbReference>
<dbReference type="AlphaFoldDB" id="A0A9N9RVJ4"/>
<evidence type="ECO:0000256" key="1">
    <source>
        <dbReference type="SAM" id="Phobius"/>
    </source>
</evidence>
<feature type="transmembrane region" description="Helical" evidence="1">
    <location>
        <begin position="46"/>
        <end position="70"/>
    </location>
</feature>
<dbReference type="Pfam" id="PF06522">
    <property type="entry name" value="B12D"/>
    <property type="match status" value="1"/>
</dbReference>
<evidence type="ECO:0008006" key="4">
    <source>
        <dbReference type="Google" id="ProtNLM"/>
    </source>
</evidence>
<reference evidence="2" key="1">
    <citation type="submission" date="2022-01" db="EMBL/GenBank/DDBJ databases">
        <authorList>
            <person name="King R."/>
        </authorList>
    </citation>
    <scope>NUCLEOTIDE SEQUENCE</scope>
</reference>
<keyword evidence="1" id="KW-0472">Membrane</keyword>
<evidence type="ECO:0000313" key="3">
    <source>
        <dbReference type="Proteomes" id="UP001153620"/>
    </source>
</evidence>
<keyword evidence="3" id="KW-1185">Reference proteome</keyword>
<name>A0A9N9RVJ4_9DIPT</name>
<evidence type="ECO:0000313" key="2">
    <source>
        <dbReference type="EMBL" id="CAG9803889.1"/>
    </source>
</evidence>
<organism evidence="2 3">
    <name type="scientific">Chironomus riparius</name>
    <dbReference type="NCBI Taxonomy" id="315576"/>
    <lineage>
        <taxon>Eukaryota</taxon>
        <taxon>Metazoa</taxon>
        <taxon>Ecdysozoa</taxon>
        <taxon>Arthropoda</taxon>
        <taxon>Hexapoda</taxon>
        <taxon>Insecta</taxon>
        <taxon>Pterygota</taxon>
        <taxon>Neoptera</taxon>
        <taxon>Endopterygota</taxon>
        <taxon>Diptera</taxon>
        <taxon>Nematocera</taxon>
        <taxon>Chironomoidea</taxon>
        <taxon>Chironomidae</taxon>
        <taxon>Chironominae</taxon>
        <taxon>Chironomus</taxon>
    </lineage>
</organism>
<keyword evidence="1" id="KW-1133">Transmembrane helix</keyword>
<dbReference type="OrthoDB" id="7384592at2759"/>
<gene>
    <name evidence="2" type="ORF">CHIRRI_LOCUS6784</name>
</gene>